<evidence type="ECO:0000313" key="1">
    <source>
        <dbReference type="EMBL" id="MBX11638.1"/>
    </source>
</evidence>
<sequence length="12" mass="1471">MILQNQQQNLQL</sequence>
<reference evidence="1" key="1">
    <citation type="submission" date="2018-02" db="EMBL/GenBank/DDBJ databases">
        <title>Rhizophora mucronata_Transcriptome.</title>
        <authorList>
            <person name="Meera S.P."/>
            <person name="Sreeshan A."/>
            <person name="Augustine A."/>
        </authorList>
    </citation>
    <scope>NUCLEOTIDE SEQUENCE</scope>
    <source>
        <tissue evidence="1">Leaf</tissue>
    </source>
</reference>
<organism evidence="1">
    <name type="scientific">Rhizophora mucronata</name>
    <name type="common">Asiatic mangrove</name>
    <dbReference type="NCBI Taxonomy" id="61149"/>
    <lineage>
        <taxon>Eukaryota</taxon>
        <taxon>Viridiplantae</taxon>
        <taxon>Streptophyta</taxon>
        <taxon>Embryophyta</taxon>
        <taxon>Tracheophyta</taxon>
        <taxon>Spermatophyta</taxon>
        <taxon>Magnoliopsida</taxon>
        <taxon>eudicotyledons</taxon>
        <taxon>Gunneridae</taxon>
        <taxon>Pentapetalae</taxon>
        <taxon>rosids</taxon>
        <taxon>fabids</taxon>
        <taxon>Malpighiales</taxon>
        <taxon>Rhizophoraceae</taxon>
        <taxon>Rhizophora</taxon>
    </lineage>
</organism>
<accession>A0A2P2L128</accession>
<dbReference type="EMBL" id="GGEC01031154">
    <property type="protein sequence ID" value="MBX11638.1"/>
    <property type="molecule type" value="Transcribed_RNA"/>
</dbReference>
<proteinExistence type="predicted"/>
<protein>
    <submittedName>
        <fullName evidence="1">Uncharacterized protein</fullName>
    </submittedName>
</protein>
<name>A0A2P2L128_RHIMU</name>